<accession>A0AAV3ZUH8</accession>
<name>A0AAV3ZUH8_9GAST</name>
<comment type="caution">
    <text evidence="3">The sequence shown here is derived from an EMBL/GenBank/DDBJ whole genome shotgun (WGS) entry which is preliminary data.</text>
</comment>
<feature type="compositionally biased region" description="Basic and acidic residues" evidence="1">
    <location>
        <begin position="102"/>
        <end position="112"/>
    </location>
</feature>
<evidence type="ECO:0000256" key="2">
    <source>
        <dbReference type="SAM" id="SignalP"/>
    </source>
</evidence>
<feature type="signal peptide" evidence="2">
    <location>
        <begin position="1"/>
        <end position="26"/>
    </location>
</feature>
<dbReference type="AlphaFoldDB" id="A0AAV3ZUH8"/>
<keyword evidence="4" id="KW-1185">Reference proteome</keyword>
<evidence type="ECO:0000313" key="4">
    <source>
        <dbReference type="Proteomes" id="UP000735302"/>
    </source>
</evidence>
<reference evidence="3 4" key="1">
    <citation type="journal article" date="2021" name="Elife">
        <title>Chloroplast acquisition without the gene transfer in kleptoplastic sea slugs, Plakobranchus ocellatus.</title>
        <authorList>
            <person name="Maeda T."/>
            <person name="Takahashi S."/>
            <person name="Yoshida T."/>
            <person name="Shimamura S."/>
            <person name="Takaki Y."/>
            <person name="Nagai Y."/>
            <person name="Toyoda A."/>
            <person name="Suzuki Y."/>
            <person name="Arimoto A."/>
            <person name="Ishii H."/>
            <person name="Satoh N."/>
            <person name="Nishiyama T."/>
            <person name="Hasebe M."/>
            <person name="Maruyama T."/>
            <person name="Minagawa J."/>
            <person name="Obokata J."/>
            <person name="Shigenobu S."/>
        </authorList>
    </citation>
    <scope>NUCLEOTIDE SEQUENCE [LARGE SCALE GENOMIC DNA]</scope>
</reference>
<gene>
    <name evidence="3" type="ORF">PoB_002407400</name>
</gene>
<evidence type="ECO:0000313" key="3">
    <source>
        <dbReference type="EMBL" id="GFN97568.1"/>
    </source>
</evidence>
<sequence>MSNYDFTVTALLILSVCFVPSQPVASAVGVELERGPCAHCRGVVGTINSEAALKSAGTNPSRVRAMPPIHKPDGGPQASPQQSDLRLSDPPSGPGTGGGARTSDRRIPENIRENSLATVPPTSPSYDGDDVVNGADCCPF</sequence>
<organism evidence="3 4">
    <name type="scientific">Plakobranchus ocellatus</name>
    <dbReference type="NCBI Taxonomy" id="259542"/>
    <lineage>
        <taxon>Eukaryota</taxon>
        <taxon>Metazoa</taxon>
        <taxon>Spiralia</taxon>
        <taxon>Lophotrochozoa</taxon>
        <taxon>Mollusca</taxon>
        <taxon>Gastropoda</taxon>
        <taxon>Heterobranchia</taxon>
        <taxon>Euthyneura</taxon>
        <taxon>Panpulmonata</taxon>
        <taxon>Sacoglossa</taxon>
        <taxon>Placobranchoidea</taxon>
        <taxon>Plakobranchidae</taxon>
        <taxon>Plakobranchus</taxon>
    </lineage>
</organism>
<keyword evidence="2" id="KW-0732">Signal</keyword>
<evidence type="ECO:0000256" key="1">
    <source>
        <dbReference type="SAM" id="MobiDB-lite"/>
    </source>
</evidence>
<proteinExistence type="predicted"/>
<evidence type="ECO:0008006" key="5">
    <source>
        <dbReference type="Google" id="ProtNLM"/>
    </source>
</evidence>
<feature type="region of interest" description="Disordered" evidence="1">
    <location>
        <begin position="53"/>
        <end position="134"/>
    </location>
</feature>
<dbReference type="EMBL" id="BLXT01002789">
    <property type="protein sequence ID" value="GFN97568.1"/>
    <property type="molecule type" value="Genomic_DNA"/>
</dbReference>
<protein>
    <recommendedName>
        <fullName evidence="5">Secreted protein</fullName>
    </recommendedName>
</protein>
<dbReference type="Proteomes" id="UP000735302">
    <property type="component" value="Unassembled WGS sequence"/>
</dbReference>
<feature type="chain" id="PRO_5043528508" description="Secreted protein" evidence="2">
    <location>
        <begin position="27"/>
        <end position="140"/>
    </location>
</feature>